<dbReference type="PRINTS" id="PR00507">
    <property type="entry name" value="N12N6MTFRASE"/>
</dbReference>
<dbReference type="PANTHER" id="PTHR33841:SF1">
    <property type="entry name" value="DNA METHYLTRANSFERASE A"/>
    <property type="match status" value="1"/>
</dbReference>
<dbReference type="EMBL" id="LJXT01000109">
    <property type="protein sequence ID" value="KPQ12993.1"/>
    <property type="molecule type" value="Genomic_DNA"/>
</dbReference>
<dbReference type="GO" id="GO:0009007">
    <property type="term" value="F:site-specific DNA-methyltransferase (adenine-specific) activity"/>
    <property type="evidence" value="ECO:0007669"/>
    <property type="project" value="UniProtKB-EC"/>
</dbReference>
<feature type="coiled-coil region" evidence="6">
    <location>
        <begin position="522"/>
        <end position="578"/>
    </location>
</feature>
<evidence type="ECO:0000259" key="10">
    <source>
        <dbReference type="Pfam" id="PF25120"/>
    </source>
</evidence>
<reference evidence="11 12" key="1">
    <citation type="submission" date="2015-09" db="EMBL/GenBank/DDBJ databases">
        <title>Identification and resolution of microdiversity through metagenomic sequencing of parallel consortia.</title>
        <authorList>
            <person name="Nelson W.C."/>
            <person name="Romine M.F."/>
            <person name="Lindemann S.R."/>
        </authorList>
    </citation>
    <scope>NUCLEOTIDE SEQUENCE [LARGE SCALE GENOMIC DNA]</scope>
    <source>
        <strain evidence="11">HL-49</strain>
    </source>
</reference>
<keyword evidence="6" id="KW-0175">Coiled coil</keyword>
<dbReference type="eggNOG" id="COG1002">
    <property type="taxonomic scope" value="Bacteria"/>
</dbReference>
<dbReference type="InterPro" id="IPR050953">
    <property type="entry name" value="N4_N6_ade-DNA_methylase"/>
</dbReference>
<evidence type="ECO:0000259" key="9">
    <source>
        <dbReference type="Pfam" id="PF23653"/>
    </source>
</evidence>
<keyword evidence="2 11" id="KW-0489">Methyltransferase</keyword>
<dbReference type="GO" id="GO:0003676">
    <property type="term" value="F:nucleic acid binding"/>
    <property type="evidence" value="ECO:0007669"/>
    <property type="project" value="InterPro"/>
</dbReference>
<dbReference type="GO" id="GO:0006304">
    <property type="term" value="P:DNA modification"/>
    <property type="evidence" value="ECO:0007669"/>
    <property type="project" value="InterPro"/>
</dbReference>
<dbReference type="STRING" id="1305737.GCA_000526355_02766"/>
<evidence type="ECO:0000256" key="2">
    <source>
        <dbReference type="ARBA" id="ARBA00022603"/>
    </source>
</evidence>
<evidence type="ECO:0000256" key="1">
    <source>
        <dbReference type="ARBA" id="ARBA00011900"/>
    </source>
</evidence>
<proteinExistence type="predicted"/>
<accession>A0A0P7Y672</accession>
<protein>
    <recommendedName>
        <fullName evidence="1">site-specific DNA-methyltransferase (adenine-specific)</fullName>
        <ecNumber evidence="1">2.1.1.72</ecNumber>
    </recommendedName>
</protein>
<evidence type="ECO:0000259" key="7">
    <source>
        <dbReference type="Pfam" id="PF07669"/>
    </source>
</evidence>
<dbReference type="InterPro" id="IPR011639">
    <property type="entry name" value="MethylTrfase_TaqI-like_dom"/>
</dbReference>
<dbReference type="InterPro" id="IPR055573">
    <property type="entry name" value="DUF7149"/>
</dbReference>
<dbReference type="Gene3D" id="3.40.50.150">
    <property type="entry name" value="Vaccinia Virus protein VP39"/>
    <property type="match status" value="1"/>
</dbReference>
<organism evidence="11 12">
    <name type="scientific">Algoriphagus marincola HL-49</name>
    <dbReference type="NCBI Taxonomy" id="1305737"/>
    <lineage>
        <taxon>Bacteria</taxon>
        <taxon>Pseudomonadati</taxon>
        <taxon>Bacteroidota</taxon>
        <taxon>Cytophagia</taxon>
        <taxon>Cytophagales</taxon>
        <taxon>Cyclobacteriaceae</taxon>
        <taxon>Algoriphagus</taxon>
    </lineage>
</organism>
<feature type="domain" description="MmeI-like DNA-methyltransferase" evidence="8">
    <location>
        <begin position="535"/>
        <end position="737"/>
    </location>
</feature>
<dbReference type="InterPro" id="IPR056716">
    <property type="entry name" value="DUF7814"/>
</dbReference>
<evidence type="ECO:0000313" key="12">
    <source>
        <dbReference type="Proteomes" id="UP000050421"/>
    </source>
</evidence>
<evidence type="ECO:0000256" key="4">
    <source>
        <dbReference type="ARBA" id="ARBA00022691"/>
    </source>
</evidence>
<gene>
    <name evidence="11" type="ORF">HLUCCX10_14415</name>
</gene>
<evidence type="ECO:0000313" key="11">
    <source>
        <dbReference type="EMBL" id="KPQ12993.1"/>
    </source>
</evidence>
<dbReference type="eggNOG" id="COG0827">
    <property type="taxonomic scope" value="Bacteria"/>
</dbReference>
<keyword evidence="3" id="KW-0808">Transferase</keyword>
<comment type="catalytic activity">
    <reaction evidence="5">
        <text>a 2'-deoxyadenosine in DNA + S-adenosyl-L-methionine = an N(6)-methyl-2'-deoxyadenosine in DNA + S-adenosyl-L-homocysteine + H(+)</text>
        <dbReference type="Rhea" id="RHEA:15197"/>
        <dbReference type="Rhea" id="RHEA-COMP:12418"/>
        <dbReference type="Rhea" id="RHEA-COMP:12419"/>
        <dbReference type="ChEBI" id="CHEBI:15378"/>
        <dbReference type="ChEBI" id="CHEBI:57856"/>
        <dbReference type="ChEBI" id="CHEBI:59789"/>
        <dbReference type="ChEBI" id="CHEBI:90615"/>
        <dbReference type="ChEBI" id="CHEBI:90616"/>
        <dbReference type="EC" id="2.1.1.72"/>
    </reaction>
</comment>
<dbReference type="GO" id="GO:0032259">
    <property type="term" value="P:methylation"/>
    <property type="evidence" value="ECO:0007669"/>
    <property type="project" value="UniProtKB-KW"/>
</dbReference>
<dbReference type="Pfam" id="PF23653">
    <property type="entry name" value="DUF7149"/>
    <property type="match status" value="1"/>
</dbReference>
<dbReference type="PANTHER" id="PTHR33841">
    <property type="entry name" value="DNA METHYLTRANSFERASE YEEA-RELATED"/>
    <property type="match status" value="1"/>
</dbReference>
<feature type="domain" description="Type II methyltransferase M.TaqI-like" evidence="7">
    <location>
        <begin position="755"/>
        <end position="903"/>
    </location>
</feature>
<comment type="caution">
    <text evidence="11">The sequence shown here is derived from an EMBL/GenBank/DDBJ whole genome shotgun (WGS) entry which is preliminary data.</text>
</comment>
<dbReference type="SUPFAM" id="SSF53335">
    <property type="entry name" value="S-adenosyl-L-methionine-dependent methyltransferases"/>
    <property type="match status" value="1"/>
</dbReference>
<evidence type="ECO:0000259" key="8">
    <source>
        <dbReference type="Pfam" id="PF20473"/>
    </source>
</evidence>
<keyword evidence="4" id="KW-0949">S-adenosyl-L-methionine</keyword>
<evidence type="ECO:0000256" key="3">
    <source>
        <dbReference type="ARBA" id="ARBA00022679"/>
    </source>
</evidence>
<dbReference type="PATRIC" id="fig|1305737.6.peg.3618"/>
<dbReference type="EC" id="2.1.1.72" evidence="1"/>
<dbReference type="Pfam" id="PF25120">
    <property type="entry name" value="DUF7814"/>
    <property type="match status" value="1"/>
</dbReference>
<dbReference type="InterPro" id="IPR046816">
    <property type="entry name" value="MmeI_Mtase"/>
</dbReference>
<dbReference type="InterPro" id="IPR029063">
    <property type="entry name" value="SAM-dependent_MTases_sf"/>
</dbReference>
<dbReference type="Pfam" id="PF20473">
    <property type="entry name" value="MmeI_Mtase"/>
    <property type="match status" value="1"/>
</dbReference>
<feature type="domain" description="DUF7149" evidence="9">
    <location>
        <begin position="6"/>
        <end position="243"/>
    </location>
</feature>
<sequence>MEIKKLKPRKALNKAFLKVKPIRAEIEGFKTNLIQLLDRTNDTESEEFHKNLVIDFLKKTYYDPNHFINTKGRNDLVIHNGDKAKSSVGVIIETKKPTNRTEMVSTEKLNAKAFQELVLYYLRERITQNNLETKHLIITNINEWFIFDATTFDRLFAQNKKLVKQFQDFEGGRLADTKTDFFYKQIAEPFIDEIKTEIEFTYFNLQDYQKPLRNEDKSDDNKLIALFKLLSPEHLLKLPFTNDSNSLDKRFYSELLHIIGLTEIKDGSKKLIERNKPGQRHTGTFLEDAIIQLDSLDKISRLEKPSQFGKDQQERLFNVALELSITWINRILFLKLLEAQLITYHKGDKSYSFLNLDKVKNYDDLNSLFFQVLARKHDERNEDVIKVFEKVPYLNSSLFEPTDIEQDTLFISNLRDDKTIPIISSTVLKDQNGKKRTGNLNTLEYLFEFLNAYDFSSEGSEEIQEENKSLINASVLGLIFEKINGYKDGSFFTPGFITMYMCRETIRKAIVQKFNDSKDWKCKNLEDLYDKIEDRKEANEIVNSLKICDPAVGSGHFLVSALNEMIAVKNDLKILQDREGKRLKEYQVEVVNDELIVTDEEGELFDYNPNSRESQRIQEALFHEKQTIIENCLFGVDINPNSVKICRLRLWIELLKNAYYKNATELETLPNIDINIKCGNSLVSRFDIDADLKQALKKSKWSIDSYRIAVDTYRNAGNKEQKREMERLISDIKSDFKTNIDTPFKGKLSKARGKVDKIATEINTQKQWGSKVPSQLFNDLETAIKSLKKLEEERDERENNQIFENAFEWRFEFPEILNEDGDFVGFDVVIGNPPYIYNRDLDKAQREFFKTKYNQADDLYVYFTYESKKITQKGGLITLITPNTYFTLSSRQKFREILLKENYQKYTYSGFCFEDAYVETMILEIGGSHKNNTKMAFVPNPNDYINYDSFTSDSDLYENNIFKRFFIPTKTNFEIHNKINKKLKEISNRFSKQLTGKKSKEEELNKYLSNLKESDLTLLGLISEGEQGLVTGNNSKYIAQIVDNSKDSDRINEKFLKELNKNGFNNLSIDDLKKNIDYYYEQAEEIKRKRSKPDIFGKFFIYKKKFTNEVLPFSQLTEIEKLEGTKYESWVNYYKGNSEGLTWRLPFTEAISWSNQSVKELSEGKVTNSRWQGHNYFKKTGFAWVDYFTSRIKSFFVNEGIYSKNIVKLHSTVKIVPDKYVVACLNSKFISYYVKNFITSTHTLQINDGRLIPIKVPKEDELKEVINVVDKILEIKEKDSKAETLELERKIDTLIYKLYSITEEEIEIIESSL</sequence>
<feature type="domain" description="DUF7814" evidence="10">
    <location>
        <begin position="244"/>
        <end position="471"/>
    </location>
</feature>
<evidence type="ECO:0000256" key="5">
    <source>
        <dbReference type="ARBA" id="ARBA00047942"/>
    </source>
</evidence>
<evidence type="ECO:0000256" key="6">
    <source>
        <dbReference type="SAM" id="Coils"/>
    </source>
</evidence>
<dbReference type="PROSITE" id="PS00092">
    <property type="entry name" value="N6_MTASE"/>
    <property type="match status" value="1"/>
</dbReference>
<dbReference type="InterPro" id="IPR002052">
    <property type="entry name" value="DNA_methylase_N6_adenine_CS"/>
</dbReference>
<dbReference type="Pfam" id="PF07669">
    <property type="entry name" value="Eco57I"/>
    <property type="match status" value="1"/>
</dbReference>
<name>A0A0P7Y672_9BACT</name>
<dbReference type="Proteomes" id="UP000050421">
    <property type="component" value="Unassembled WGS sequence"/>
</dbReference>